<dbReference type="GO" id="GO:0007030">
    <property type="term" value="P:Golgi organization"/>
    <property type="evidence" value="ECO:0007669"/>
    <property type="project" value="TreeGrafter"/>
</dbReference>
<evidence type="ECO:0000256" key="3">
    <source>
        <dbReference type="ARBA" id="ARBA00023034"/>
    </source>
</evidence>
<dbReference type="InterPro" id="IPR038261">
    <property type="entry name" value="GPP34-like_sf"/>
</dbReference>
<comment type="similarity">
    <text evidence="2">Belongs to the GOLPH3/VPS74 family.</text>
</comment>
<dbReference type="GO" id="GO:0005829">
    <property type="term" value="C:cytosol"/>
    <property type="evidence" value="ECO:0007669"/>
    <property type="project" value="TreeGrafter"/>
</dbReference>
<feature type="region of interest" description="Disordered" evidence="6">
    <location>
        <begin position="1"/>
        <end position="43"/>
    </location>
</feature>
<comment type="caution">
    <text evidence="7">The sequence shown here is derived from an EMBL/GenBank/DDBJ whole genome shotgun (WGS) entry which is preliminary data.</text>
</comment>
<evidence type="ECO:0000256" key="2">
    <source>
        <dbReference type="ARBA" id="ARBA00007284"/>
    </source>
</evidence>
<dbReference type="Proteomes" id="UP001362899">
    <property type="component" value="Unassembled WGS sequence"/>
</dbReference>
<dbReference type="EMBL" id="BTGC01000003">
    <property type="protein sequence ID" value="GMM51283.1"/>
    <property type="molecule type" value="Genomic_DNA"/>
</dbReference>
<evidence type="ECO:0000256" key="5">
    <source>
        <dbReference type="ARBA" id="ARBA00023136"/>
    </source>
</evidence>
<evidence type="ECO:0000256" key="4">
    <source>
        <dbReference type="ARBA" id="ARBA00023121"/>
    </source>
</evidence>
<name>A0AAV5RKM1_STABA</name>
<organism evidence="7 8">
    <name type="scientific">Starmerella bacillaris</name>
    <name type="common">Yeast</name>
    <name type="synonym">Candida zemplinina</name>
    <dbReference type="NCBI Taxonomy" id="1247836"/>
    <lineage>
        <taxon>Eukaryota</taxon>
        <taxon>Fungi</taxon>
        <taxon>Dikarya</taxon>
        <taxon>Ascomycota</taxon>
        <taxon>Saccharomycotina</taxon>
        <taxon>Dipodascomycetes</taxon>
        <taxon>Dipodascales</taxon>
        <taxon>Trichomonascaceae</taxon>
        <taxon>Starmerella</taxon>
    </lineage>
</organism>
<gene>
    <name evidence="7" type="ORF">DASB73_022410</name>
</gene>
<dbReference type="GO" id="GO:0043001">
    <property type="term" value="P:Golgi to plasma membrane protein transport"/>
    <property type="evidence" value="ECO:0007669"/>
    <property type="project" value="TreeGrafter"/>
</dbReference>
<keyword evidence="4" id="KW-0446">Lipid-binding</keyword>
<dbReference type="GO" id="GO:0070273">
    <property type="term" value="F:phosphatidylinositol-4-phosphate binding"/>
    <property type="evidence" value="ECO:0007669"/>
    <property type="project" value="InterPro"/>
</dbReference>
<proteinExistence type="inferred from homology"/>
<comment type="subcellular location">
    <subcellularLocation>
        <location evidence="1">Golgi apparatus membrane</location>
        <topology evidence="1">Peripheral membrane protein</topology>
        <orientation evidence="1">Cytoplasmic side</orientation>
    </subcellularLocation>
</comment>
<keyword evidence="3" id="KW-0333">Golgi apparatus</keyword>
<dbReference type="GO" id="GO:0031985">
    <property type="term" value="C:Golgi cisterna"/>
    <property type="evidence" value="ECO:0007669"/>
    <property type="project" value="TreeGrafter"/>
</dbReference>
<dbReference type="GO" id="GO:0000139">
    <property type="term" value="C:Golgi membrane"/>
    <property type="evidence" value="ECO:0007669"/>
    <property type="project" value="UniProtKB-SubCell"/>
</dbReference>
<evidence type="ECO:0000313" key="7">
    <source>
        <dbReference type="EMBL" id="GMM51283.1"/>
    </source>
</evidence>
<feature type="compositionally biased region" description="Basic and acidic residues" evidence="6">
    <location>
        <begin position="22"/>
        <end position="39"/>
    </location>
</feature>
<dbReference type="Gene3D" id="1.10.3630.10">
    <property type="entry name" value="yeast vps74-n-term truncation variant domain like"/>
    <property type="match status" value="1"/>
</dbReference>
<accession>A0AAV5RKM1</accession>
<dbReference type="GO" id="GO:0006890">
    <property type="term" value="P:retrograde vesicle-mediated transport, Golgi to endoplasmic reticulum"/>
    <property type="evidence" value="ECO:0007669"/>
    <property type="project" value="TreeGrafter"/>
</dbReference>
<dbReference type="PANTHER" id="PTHR12704">
    <property type="entry name" value="TRANS-GOLGI PROTEIN GMX33"/>
    <property type="match status" value="1"/>
</dbReference>
<dbReference type="PANTHER" id="PTHR12704:SF2">
    <property type="entry name" value="GOLGI PHOSPHOPROTEIN 3 HOMOLOG SAURON"/>
    <property type="match status" value="1"/>
</dbReference>
<keyword evidence="5" id="KW-0472">Membrane</keyword>
<dbReference type="Pfam" id="PF05719">
    <property type="entry name" value="GPP34"/>
    <property type="match status" value="1"/>
</dbReference>
<protein>
    <submittedName>
        <fullName evidence="7">Vps74 protein</fullName>
    </submittedName>
</protein>
<evidence type="ECO:0000313" key="8">
    <source>
        <dbReference type="Proteomes" id="UP001362899"/>
    </source>
</evidence>
<evidence type="ECO:0000256" key="6">
    <source>
        <dbReference type="SAM" id="MobiDB-lite"/>
    </source>
</evidence>
<dbReference type="GO" id="GO:0005802">
    <property type="term" value="C:trans-Golgi network"/>
    <property type="evidence" value="ECO:0007669"/>
    <property type="project" value="TreeGrafter"/>
</dbReference>
<keyword evidence="8" id="KW-1185">Reference proteome</keyword>
<evidence type="ECO:0000256" key="1">
    <source>
        <dbReference type="ARBA" id="ARBA00004255"/>
    </source>
</evidence>
<dbReference type="AlphaFoldDB" id="A0AAV5RKM1"/>
<dbReference type="InterPro" id="IPR008628">
    <property type="entry name" value="GPP34-like"/>
</dbReference>
<sequence>MSVQRRRGAASSNTVLAPSSARFEEKDERKIAYDPEETARGVGSENKPLLTLMEEVLLLGLKDEEGVLSFWNDSISYVLRGCIMTELALQGKIAMINDPLRRQHALSERKVEVIDDRQTGEVLLDETLDLMKKSEPMSVNSWIDALSGETWNLSKIGYQLKQVRERLCKGLVDKKICRTEKRSYILFDMATHPVVDFSAKHEIVSRLHHLIDSSTFTPDFANSKWFPNRLPLRTLRAVCLATSAHAANVLENMYANVSYDVRDTAFLKTDEMLLDFSEYPFVLRNSNPWETSVFNAVNDEIDSSMQTRLEVIAAVLQTYTQLDSVV</sequence>
<dbReference type="GO" id="GO:0048194">
    <property type="term" value="P:Golgi vesicle budding"/>
    <property type="evidence" value="ECO:0007669"/>
    <property type="project" value="TreeGrafter"/>
</dbReference>
<reference evidence="7 8" key="1">
    <citation type="journal article" date="2023" name="Elife">
        <title>Identification of key yeast species and microbe-microbe interactions impacting larval growth of Drosophila in the wild.</title>
        <authorList>
            <person name="Mure A."/>
            <person name="Sugiura Y."/>
            <person name="Maeda R."/>
            <person name="Honda K."/>
            <person name="Sakurai N."/>
            <person name="Takahashi Y."/>
            <person name="Watada M."/>
            <person name="Katoh T."/>
            <person name="Gotoh A."/>
            <person name="Gotoh Y."/>
            <person name="Taniguchi I."/>
            <person name="Nakamura K."/>
            <person name="Hayashi T."/>
            <person name="Katayama T."/>
            <person name="Uemura T."/>
            <person name="Hattori Y."/>
        </authorList>
    </citation>
    <scope>NUCLEOTIDE SEQUENCE [LARGE SCALE GENOMIC DNA]</scope>
    <source>
        <strain evidence="7 8">SB-73</strain>
    </source>
</reference>